<protein>
    <submittedName>
        <fullName evidence="1">Uncharacterized protein</fullName>
    </submittedName>
</protein>
<organism evidence="1 2">
    <name type="scientific">Streptomyces jumonjinensis</name>
    <dbReference type="NCBI Taxonomy" id="1945"/>
    <lineage>
        <taxon>Bacteria</taxon>
        <taxon>Bacillati</taxon>
        <taxon>Actinomycetota</taxon>
        <taxon>Actinomycetes</taxon>
        <taxon>Kitasatosporales</taxon>
        <taxon>Streptomycetaceae</taxon>
        <taxon>Streptomyces</taxon>
    </lineage>
</organism>
<name>A0A646K9Z8_STRJU</name>
<reference evidence="1 2" key="1">
    <citation type="submission" date="2019-05" db="EMBL/GenBank/DDBJ databases">
        <title>Comparative genomics and metabolomics analyses of clavulanic acid producing Streptomyces species provides insight into specialized metabolism and evolution of beta-lactam biosynthetic gene clusters.</title>
        <authorList>
            <person name="Moore M.A."/>
            <person name="Cruz-Morales P."/>
            <person name="Barona Gomez F."/>
            <person name="Kapil T."/>
        </authorList>
    </citation>
    <scope>NUCLEOTIDE SEQUENCE [LARGE SCALE GENOMIC DNA]</scope>
    <source>
        <strain evidence="1 2">NRRL 5741</strain>
    </source>
</reference>
<dbReference type="Proteomes" id="UP000419138">
    <property type="component" value="Unassembled WGS sequence"/>
</dbReference>
<proteinExistence type="predicted"/>
<accession>A0A646K9Z8</accession>
<evidence type="ECO:0000313" key="1">
    <source>
        <dbReference type="EMBL" id="MQS98910.1"/>
    </source>
</evidence>
<dbReference type="AlphaFoldDB" id="A0A646K9Z8"/>
<dbReference type="EMBL" id="VCLA01000009">
    <property type="protein sequence ID" value="MQS98910.1"/>
    <property type="molecule type" value="Genomic_DNA"/>
</dbReference>
<gene>
    <name evidence="1" type="ORF">FF041_01440</name>
</gene>
<evidence type="ECO:0000313" key="2">
    <source>
        <dbReference type="Proteomes" id="UP000419138"/>
    </source>
</evidence>
<comment type="caution">
    <text evidence="1">The sequence shown here is derived from an EMBL/GenBank/DDBJ whole genome shotgun (WGS) entry which is preliminary data.</text>
</comment>
<sequence>MTAPAHGAERLGEELRSLLSDAALPADRLEHVYVQPDGASPSVEAVLFFARRTLGEAEQSADAVLARCAVDGWRLSRRSTVPLATLVELSAYGADRG</sequence>
<keyword evidence="2" id="KW-1185">Reference proteome</keyword>